<dbReference type="InterPro" id="IPR029063">
    <property type="entry name" value="SAM-dependent_MTases_sf"/>
</dbReference>
<dbReference type="InterPro" id="IPR041698">
    <property type="entry name" value="Methyltransf_25"/>
</dbReference>
<proteinExistence type="predicted"/>
<organism evidence="2">
    <name type="scientific">uncultured Rubrobacteraceae bacterium</name>
    <dbReference type="NCBI Taxonomy" id="349277"/>
    <lineage>
        <taxon>Bacteria</taxon>
        <taxon>Bacillati</taxon>
        <taxon>Actinomycetota</taxon>
        <taxon>Rubrobacteria</taxon>
        <taxon>Rubrobacterales</taxon>
        <taxon>Rubrobacteraceae</taxon>
        <taxon>environmental samples</taxon>
    </lineage>
</organism>
<feature type="domain" description="Methyltransferase" evidence="1">
    <location>
        <begin position="34"/>
        <end position="111"/>
    </location>
</feature>
<evidence type="ECO:0000259" key="1">
    <source>
        <dbReference type="Pfam" id="PF13649"/>
    </source>
</evidence>
<dbReference type="SUPFAM" id="SSF53335">
    <property type="entry name" value="S-adenosyl-L-methionine-dependent methyltransferases"/>
    <property type="match status" value="1"/>
</dbReference>
<name>A0A6J4QM14_9ACTN</name>
<dbReference type="AlphaFoldDB" id="A0A6J4QM14"/>
<evidence type="ECO:0000313" key="2">
    <source>
        <dbReference type="EMBL" id="CAA9444650.1"/>
    </source>
</evidence>
<protein>
    <recommendedName>
        <fullName evidence="1">Methyltransferase domain-containing protein</fullName>
    </recommendedName>
</protein>
<dbReference type="Gene3D" id="3.40.50.150">
    <property type="entry name" value="Vaccinia Virus protein VP39"/>
    <property type="match status" value="1"/>
</dbReference>
<sequence length="115" mass="12766">MIAAPIGTAAGSPNWGEVRRELDRFGPTGEVPEFRCGTGLWTLELTRRAAEVTAVDASPEVLEIGHDRLERAGHETPVRYVRPTPSRLAPQEGLRRGLFFGFWLSHVPPERFAAF</sequence>
<dbReference type="EMBL" id="CADCVC010000141">
    <property type="protein sequence ID" value="CAA9444650.1"/>
    <property type="molecule type" value="Genomic_DNA"/>
</dbReference>
<gene>
    <name evidence="2" type="ORF">AVDCRST_MAG80-1654</name>
</gene>
<reference evidence="2" key="1">
    <citation type="submission" date="2020-02" db="EMBL/GenBank/DDBJ databases">
        <authorList>
            <person name="Meier V. D."/>
        </authorList>
    </citation>
    <scope>NUCLEOTIDE SEQUENCE</scope>
    <source>
        <strain evidence="2">AVDCRST_MAG80</strain>
    </source>
</reference>
<dbReference type="Pfam" id="PF13649">
    <property type="entry name" value="Methyltransf_25"/>
    <property type="match status" value="1"/>
</dbReference>
<accession>A0A6J4QM14</accession>